<feature type="signal peptide" evidence="1">
    <location>
        <begin position="1"/>
        <end position="17"/>
    </location>
</feature>
<gene>
    <name evidence="2" type="ORF">AB1Y20_022302</name>
</gene>
<dbReference type="Proteomes" id="UP001515480">
    <property type="component" value="Unassembled WGS sequence"/>
</dbReference>
<reference evidence="2 3" key="1">
    <citation type="journal article" date="2024" name="Science">
        <title>Giant polyketide synthase enzymes in the biosynthesis of giant marine polyether toxins.</title>
        <authorList>
            <person name="Fallon T.R."/>
            <person name="Shende V.V."/>
            <person name="Wierzbicki I.H."/>
            <person name="Pendleton A.L."/>
            <person name="Watervoot N.F."/>
            <person name="Auber R.P."/>
            <person name="Gonzalez D.J."/>
            <person name="Wisecaver J.H."/>
            <person name="Moore B.S."/>
        </authorList>
    </citation>
    <scope>NUCLEOTIDE SEQUENCE [LARGE SCALE GENOMIC DNA]</scope>
    <source>
        <strain evidence="2 3">12B1</strain>
    </source>
</reference>
<keyword evidence="3" id="KW-1185">Reference proteome</keyword>
<evidence type="ECO:0000313" key="2">
    <source>
        <dbReference type="EMBL" id="KAL1520734.1"/>
    </source>
</evidence>
<dbReference type="EMBL" id="JBGBPQ010000008">
    <property type="protein sequence ID" value="KAL1520734.1"/>
    <property type="molecule type" value="Genomic_DNA"/>
</dbReference>
<name>A0AB34JJ75_PRYPA</name>
<accession>A0AB34JJ75</accession>
<comment type="caution">
    <text evidence="2">The sequence shown here is derived from an EMBL/GenBank/DDBJ whole genome shotgun (WGS) entry which is preliminary data.</text>
</comment>
<sequence>MLLALIAPLAFSARSLQEEAPAPAFRKLQAKMTIEYCSKNTGSELLPCKEEVFLQTLKGLSKEERQKKISDAVAYIEEKRKKRVALAMHEDVKFIYDEFCAKKKETSEICSNDELKSFVNNPIDLGKYKNQGYSSVYE</sequence>
<proteinExistence type="predicted"/>
<protein>
    <submittedName>
        <fullName evidence="2">Uncharacterized protein</fullName>
    </submittedName>
</protein>
<keyword evidence="1" id="KW-0732">Signal</keyword>
<feature type="chain" id="PRO_5044349088" evidence="1">
    <location>
        <begin position="18"/>
        <end position="138"/>
    </location>
</feature>
<dbReference type="AlphaFoldDB" id="A0AB34JJ75"/>
<organism evidence="2 3">
    <name type="scientific">Prymnesium parvum</name>
    <name type="common">Toxic golden alga</name>
    <dbReference type="NCBI Taxonomy" id="97485"/>
    <lineage>
        <taxon>Eukaryota</taxon>
        <taxon>Haptista</taxon>
        <taxon>Haptophyta</taxon>
        <taxon>Prymnesiophyceae</taxon>
        <taxon>Prymnesiales</taxon>
        <taxon>Prymnesiaceae</taxon>
        <taxon>Prymnesium</taxon>
    </lineage>
</organism>
<evidence type="ECO:0000256" key="1">
    <source>
        <dbReference type="SAM" id="SignalP"/>
    </source>
</evidence>
<evidence type="ECO:0000313" key="3">
    <source>
        <dbReference type="Proteomes" id="UP001515480"/>
    </source>
</evidence>